<dbReference type="InterPro" id="IPR023214">
    <property type="entry name" value="HAD_sf"/>
</dbReference>
<evidence type="ECO:0000313" key="3">
    <source>
        <dbReference type="Proteomes" id="UP000019335"/>
    </source>
</evidence>
<accession>W7TXU5</accession>
<dbReference type="Gene3D" id="1.20.1110.10">
    <property type="entry name" value="Calcium-transporting ATPase, transmembrane domain"/>
    <property type="match status" value="1"/>
</dbReference>
<organism evidence="2 3">
    <name type="scientific">Nannochloropsis gaditana</name>
    <dbReference type="NCBI Taxonomy" id="72520"/>
    <lineage>
        <taxon>Eukaryota</taxon>
        <taxon>Sar</taxon>
        <taxon>Stramenopiles</taxon>
        <taxon>Ochrophyta</taxon>
        <taxon>Eustigmatophyceae</taxon>
        <taxon>Eustigmatales</taxon>
        <taxon>Monodopsidaceae</taxon>
        <taxon>Nannochloropsis</taxon>
    </lineage>
</organism>
<dbReference type="Proteomes" id="UP000019335">
    <property type="component" value="Chromosome 12"/>
</dbReference>
<keyword evidence="1" id="KW-0460">Magnesium</keyword>
<dbReference type="SUPFAM" id="SSF81665">
    <property type="entry name" value="Calcium ATPase, transmembrane domain M"/>
    <property type="match status" value="1"/>
</dbReference>
<protein>
    <submittedName>
        <fullName evidence="2">Potassium sodium efflux P-type atpase</fullName>
    </submittedName>
</protein>
<dbReference type="AlphaFoldDB" id="W7TXU5"/>
<dbReference type="PANTHER" id="PTHR24093">
    <property type="entry name" value="CATION TRANSPORTING ATPASE"/>
    <property type="match status" value="1"/>
</dbReference>
<dbReference type="InterPro" id="IPR023298">
    <property type="entry name" value="ATPase_P-typ_TM_dom_sf"/>
</dbReference>
<name>W7TXU5_9STRA</name>
<dbReference type="Gene3D" id="3.40.50.1000">
    <property type="entry name" value="HAD superfamily/HAD-like"/>
    <property type="match status" value="1"/>
</dbReference>
<evidence type="ECO:0000313" key="2">
    <source>
        <dbReference type="EMBL" id="EWM25184.1"/>
    </source>
</evidence>
<dbReference type="EMBL" id="AZIL01001036">
    <property type="protein sequence ID" value="EWM25184.1"/>
    <property type="molecule type" value="Genomic_DNA"/>
</dbReference>
<dbReference type="PANTHER" id="PTHR24093:SF506">
    <property type="entry name" value="CATION-TRANSPORTING ATPASE PMA1"/>
    <property type="match status" value="1"/>
</dbReference>
<keyword evidence="3" id="KW-1185">Reference proteome</keyword>
<dbReference type="GO" id="GO:0005388">
    <property type="term" value="F:P-type calcium transporter activity"/>
    <property type="evidence" value="ECO:0007669"/>
    <property type="project" value="TreeGrafter"/>
</dbReference>
<proteinExistence type="predicted"/>
<sequence length="128" mass="14048">MGKCGSDVTKKAADIIIMDDHFATIEHAVEEGRRIGTNVVKFVCHLMSGNVGEVITLMIGLSFRGMDGRSVYPLSTLQILWINMITSTPPVHPSSSSLPPSIPSSLASFFFCLRLRPYHLHLTPLPIL</sequence>
<evidence type="ECO:0000256" key="1">
    <source>
        <dbReference type="ARBA" id="ARBA00022842"/>
    </source>
</evidence>
<dbReference type="OrthoDB" id="116380at2759"/>
<feature type="non-terminal residue" evidence="2">
    <location>
        <position position="128"/>
    </location>
</feature>
<reference evidence="2 3" key="1">
    <citation type="journal article" date="2014" name="Mol. Plant">
        <title>Chromosome Scale Genome Assembly and Transcriptome Profiling of Nannochloropsis gaditana in Nitrogen Depletion.</title>
        <authorList>
            <person name="Corteggiani Carpinelli E."/>
            <person name="Telatin A."/>
            <person name="Vitulo N."/>
            <person name="Forcato C."/>
            <person name="D'Angelo M."/>
            <person name="Schiavon R."/>
            <person name="Vezzi A."/>
            <person name="Giacometti G.M."/>
            <person name="Morosinotto T."/>
            <person name="Valle G."/>
        </authorList>
    </citation>
    <scope>NUCLEOTIDE SEQUENCE [LARGE SCALE GENOMIC DNA]</scope>
    <source>
        <strain evidence="2 3">B-31</strain>
    </source>
</reference>
<gene>
    <name evidence="2" type="ORF">Naga_101857g2</name>
</gene>
<comment type="caution">
    <text evidence="2">The sequence shown here is derived from an EMBL/GenBank/DDBJ whole genome shotgun (WGS) entry which is preliminary data.</text>
</comment>
<dbReference type="GO" id="GO:0005886">
    <property type="term" value="C:plasma membrane"/>
    <property type="evidence" value="ECO:0007669"/>
    <property type="project" value="TreeGrafter"/>
</dbReference>